<proteinExistence type="predicted"/>
<dbReference type="EMBL" id="JYDW01001631">
    <property type="protein sequence ID" value="KRZ46988.1"/>
    <property type="molecule type" value="Genomic_DNA"/>
</dbReference>
<organism evidence="1 2">
    <name type="scientific">Trichinella nativa</name>
    <dbReference type="NCBI Taxonomy" id="6335"/>
    <lineage>
        <taxon>Eukaryota</taxon>
        <taxon>Metazoa</taxon>
        <taxon>Ecdysozoa</taxon>
        <taxon>Nematoda</taxon>
        <taxon>Enoplea</taxon>
        <taxon>Dorylaimia</taxon>
        <taxon>Trichinellida</taxon>
        <taxon>Trichinellidae</taxon>
        <taxon>Trichinella</taxon>
    </lineage>
</organism>
<accession>A0A0V1KJ03</accession>
<dbReference type="Proteomes" id="UP000054721">
    <property type="component" value="Unassembled WGS sequence"/>
</dbReference>
<name>A0A0V1KJ03_9BILA</name>
<comment type="caution">
    <text evidence="1">The sequence shown here is derived from an EMBL/GenBank/DDBJ whole genome shotgun (WGS) entry which is preliminary data.</text>
</comment>
<protein>
    <submittedName>
        <fullName evidence="1">Uncharacterized protein</fullName>
    </submittedName>
</protein>
<reference evidence="1 2" key="1">
    <citation type="submission" date="2015-05" db="EMBL/GenBank/DDBJ databases">
        <title>Evolution of Trichinella species and genotypes.</title>
        <authorList>
            <person name="Korhonen P.K."/>
            <person name="Edoardo P."/>
            <person name="Giuseppe L.R."/>
            <person name="Gasser R.B."/>
        </authorList>
    </citation>
    <scope>NUCLEOTIDE SEQUENCE [LARGE SCALE GENOMIC DNA]</scope>
    <source>
        <strain evidence="1">ISS10</strain>
    </source>
</reference>
<sequence>MDTSEGIALIRWVTLRRLARRHSVCATLTSLCRRQEGRMIKAAAHDAYRRKRLVNCLFDIGAERYVVR</sequence>
<evidence type="ECO:0000313" key="2">
    <source>
        <dbReference type="Proteomes" id="UP000054721"/>
    </source>
</evidence>
<dbReference type="AlphaFoldDB" id="A0A0V1KJ03"/>
<keyword evidence="2" id="KW-1185">Reference proteome</keyword>
<evidence type="ECO:0000313" key="1">
    <source>
        <dbReference type="EMBL" id="KRZ46988.1"/>
    </source>
</evidence>
<gene>
    <name evidence="1" type="ORF">T02_4890</name>
</gene>